<accession>A0A433QFT0</accession>
<dbReference type="Pfam" id="PF00172">
    <property type="entry name" value="Zn_clus"/>
    <property type="match status" value="1"/>
</dbReference>
<dbReference type="SMART" id="SM00066">
    <property type="entry name" value="GAL4"/>
    <property type="match status" value="1"/>
</dbReference>
<dbReference type="InterPro" id="IPR001138">
    <property type="entry name" value="Zn2Cys6_DnaBD"/>
</dbReference>
<sequence>MIGSVPQWYSTAQESRLSRQNTCTPIFGNGDNDSVFGNCSAAASNQAGTLQLSQNLSPGFEDPPSSAVGALYLFMYEDLPNSPVDAVSPSWYEYYPSGFENPRNPLSNGLNLSAYDQHSSTGTEGFQNPPADTRQLSYDQSYSREFENFPVVIDAFQPFAYNQSSFPGVENFHFLPNTIQLAAARQIKSSLAQTGQKKRARADRTGRTGQANPSLQWVVENGPPKRIRRATKGGRTKQSCDQCRRKHGKCNGKQPSCGPCEKGGWCCSYTQKPYKKVREERE</sequence>
<dbReference type="Gene3D" id="4.10.240.10">
    <property type="entry name" value="Zn(2)-C6 fungal-type DNA-binding domain"/>
    <property type="match status" value="1"/>
</dbReference>
<feature type="region of interest" description="Disordered" evidence="1">
    <location>
        <begin position="108"/>
        <end position="134"/>
    </location>
</feature>
<reference evidence="3 4" key="1">
    <citation type="journal article" date="2018" name="New Phytol.">
        <title>Phylogenomics of Endogonaceae and evolution of mycorrhizas within Mucoromycota.</title>
        <authorList>
            <person name="Chang Y."/>
            <person name="Desiro A."/>
            <person name="Na H."/>
            <person name="Sandor L."/>
            <person name="Lipzen A."/>
            <person name="Clum A."/>
            <person name="Barry K."/>
            <person name="Grigoriev I.V."/>
            <person name="Martin F.M."/>
            <person name="Stajich J.E."/>
            <person name="Smith M.E."/>
            <person name="Bonito G."/>
            <person name="Spatafora J.W."/>
        </authorList>
    </citation>
    <scope>NUCLEOTIDE SEQUENCE [LARGE SCALE GENOMIC DNA]</scope>
    <source>
        <strain evidence="3 4">AD002</strain>
    </source>
</reference>
<dbReference type="Proteomes" id="UP000274822">
    <property type="component" value="Unassembled WGS sequence"/>
</dbReference>
<dbReference type="CDD" id="cd00067">
    <property type="entry name" value="GAL4"/>
    <property type="match status" value="1"/>
</dbReference>
<feature type="domain" description="Zn(2)-C6 fungal-type" evidence="2">
    <location>
        <begin position="239"/>
        <end position="269"/>
    </location>
</feature>
<dbReference type="EMBL" id="RBNJ01006266">
    <property type="protein sequence ID" value="RUS28685.1"/>
    <property type="molecule type" value="Genomic_DNA"/>
</dbReference>
<gene>
    <name evidence="3" type="ORF">BC938DRAFT_481570</name>
</gene>
<dbReference type="GO" id="GO:0000981">
    <property type="term" value="F:DNA-binding transcription factor activity, RNA polymerase II-specific"/>
    <property type="evidence" value="ECO:0007669"/>
    <property type="project" value="InterPro"/>
</dbReference>
<evidence type="ECO:0000256" key="1">
    <source>
        <dbReference type="SAM" id="MobiDB-lite"/>
    </source>
</evidence>
<protein>
    <recommendedName>
        <fullName evidence="2">Zn(2)-C6 fungal-type domain-containing protein</fullName>
    </recommendedName>
</protein>
<comment type="caution">
    <text evidence="3">The sequence shown here is derived from an EMBL/GenBank/DDBJ whole genome shotgun (WGS) entry which is preliminary data.</text>
</comment>
<organism evidence="3 4">
    <name type="scientific">Jimgerdemannia flammicorona</name>
    <dbReference type="NCBI Taxonomy" id="994334"/>
    <lineage>
        <taxon>Eukaryota</taxon>
        <taxon>Fungi</taxon>
        <taxon>Fungi incertae sedis</taxon>
        <taxon>Mucoromycota</taxon>
        <taxon>Mucoromycotina</taxon>
        <taxon>Endogonomycetes</taxon>
        <taxon>Endogonales</taxon>
        <taxon>Endogonaceae</taxon>
        <taxon>Jimgerdemannia</taxon>
    </lineage>
</organism>
<dbReference type="SUPFAM" id="SSF57701">
    <property type="entry name" value="Zn2/Cys6 DNA-binding domain"/>
    <property type="match status" value="1"/>
</dbReference>
<dbReference type="GO" id="GO:0008270">
    <property type="term" value="F:zinc ion binding"/>
    <property type="evidence" value="ECO:0007669"/>
    <property type="project" value="InterPro"/>
</dbReference>
<dbReference type="PROSITE" id="PS50048">
    <property type="entry name" value="ZN2_CY6_FUNGAL_2"/>
    <property type="match status" value="1"/>
</dbReference>
<name>A0A433QFT0_9FUNG</name>
<dbReference type="AlphaFoldDB" id="A0A433QFT0"/>
<keyword evidence="4" id="KW-1185">Reference proteome</keyword>
<evidence type="ECO:0000313" key="4">
    <source>
        <dbReference type="Proteomes" id="UP000274822"/>
    </source>
</evidence>
<feature type="compositionally biased region" description="Polar residues" evidence="1">
    <location>
        <begin position="108"/>
        <end position="126"/>
    </location>
</feature>
<feature type="region of interest" description="Disordered" evidence="1">
    <location>
        <begin position="190"/>
        <end position="211"/>
    </location>
</feature>
<proteinExistence type="predicted"/>
<evidence type="ECO:0000259" key="2">
    <source>
        <dbReference type="PROSITE" id="PS50048"/>
    </source>
</evidence>
<dbReference type="PROSITE" id="PS00463">
    <property type="entry name" value="ZN2_CY6_FUNGAL_1"/>
    <property type="match status" value="1"/>
</dbReference>
<dbReference type="InterPro" id="IPR036864">
    <property type="entry name" value="Zn2-C6_fun-type_DNA-bd_sf"/>
</dbReference>
<evidence type="ECO:0000313" key="3">
    <source>
        <dbReference type="EMBL" id="RUS28685.1"/>
    </source>
</evidence>